<feature type="transmembrane region" description="Helical" evidence="2">
    <location>
        <begin position="15"/>
        <end position="34"/>
    </location>
</feature>
<sequence>MASKDSSHRSGRPPAWFLMTLGAGAASGIAWLVARYRRDRLVAEAGAVAHPHDDALPTSAAEAAEAAVTGVPAASSAGPVPGPYDSASAAERSSERAVDGVADESDGSAAGDDPADGAGAQGGPAA</sequence>
<organism evidence="3 4">
    <name type="scientific">Galactobacter valiniphilus</name>
    <dbReference type="NCBI Taxonomy" id="2676122"/>
    <lineage>
        <taxon>Bacteria</taxon>
        <taxon>Bacillati</taxon>
        <taxon>Actinomycetota</taxon>
        <taxon>Actinomycetes</taxon>
        <taxon>Micrococcales</taxon>
        <taxon>Micrococcaceae</taxon>
        <taxon>Galactobacter</taxon>
    </lineage>
</organism>
<name>A0A399J754_9MICC</name>
<evidence type="ECO:0000313" key="4">
    <source>
        <dbReference type="Proteomes" id="UP000265419"/>
    </source>
</evidence>
<feature type="region of interest" description="Disordered" evidence="1">
    <location>
        <begin position="67"/>
        <end position="126"/>
    </location>
</feature>
<protein>
    <submittedName>
        <fullName evidence="3">Uncharacterized protein</fullName>
    </submittedName>
</protein>
<dbReference type="EMBL" id="QQXK01000029">
    <property type="protein sequence ID" value="RII41343.1"/>
    <property type="molecule type" value="Genomic_DNA"/>
</dbReference>
<keyword evidence="2" id="KW-1133">Transmembrane helix</keyword>
<evidence type="ECO:0000256" key="2">
    <source>
        <dbReference type="SAM" id="Phobius"/>
    </source>
</evidence>
<reference evidence="3 4" key="1">
    <citation type="submission" date="2018-07" db="EMBL/GenBank/DDBJ databases">
        <title>Arthrobacter sp. nov., isolated from raw cow's milk with high bacterial count.</title>
        <authorList>
            <person name="Hahne J."/>
            <person name="Isele D."/>
            <person name="Lipski A."/>
        </authorList>
    </citation>
    <scope>NUCLEOTIDE SEQUENCE [LARGE SCALE GENOMIC DNA]</scope>
    <source>
        <strain evidence="3 4">JZ R-35</strain>
    </source>
</reference>
<comment type="caution">
    <text evidence="3">The sequence shown here is derived from an EMBL/GenBank/DDBJ whole genome shotgun (WGS) entry which is preliminary data.</text>
</comment>
<dbReference type="Proteomes" id="UP000265419">
    <property type="component" value="Unassembled WGS sequence"/>
</dbReference>
<keyword evidence="2" id="KW-0472">Membrane</keyword>
<dbReference type="AlphaFoldDB" id="A0A399J754"/>
<evidence type="ECO:0000313" key="3">
    <source>
        <dbReference type="EMBL" id="RII41343.1"/>
    </source>
</evidence>
<dbReference type="RefSeq" id="WP_119425551.1">
    <property type="nucleotide sequence ID" value="NZ_QQXK01000029.1"/>
</dbReference>
<feature type="compositionally biased region" description="Low complexity" evidence="1">
    <location>
        <begin position="67"/>
        <end position="79"/>
    </location>
</feature>
<keyword evidence="2" id="KW-0812">Transmembrane</keyword>
<keyword evidence="4" id="KW-1185">Reference proteome</keyword>
<evidence type="ECO:0000256" key="1">
    <source>
        <dbReference type="SAM" id="MobiDB-lite"/>
    </source>
</evidence>
<accession>A0A399J754</accession>
<feature type="compositionally biased region" description="Low complexity" evidence="1">
    <location>
        <begin position="107"/>
        <end position="118"/>
    </location>
</feature>
<gene>
    <name evidence="3" type="ORF">DWB68_12990</name>
</gene>
<proteinExistence type="predicted"/>